<dbReference type="OrthoDB" id="2679959at2"/>
<reference evidence="2 3" key="1">
    <citation type="submission" date="2015-09" db="EMBL/GenBank/DDBJ databases">
        <title>Genome sequencing project for genomic taxonomy and phylogenomics of Bacillus-like bacteria.</title>
        <authorList>
            <person name="Liu B."/>
            <person name="Wang J."/>
            <person name="Zhu Y."/>
            <person name="Liu G."/>
            <person name="Chen Q."/>
            <person name="Chen Z."/>
            <person name="Lan J."/>
            <person name="Che J."/>
            <person name="Ge C."/>
            <person name="Shi H."/>
            <person name="Pan Z."/>
            <person name="Liu X."/>
        </authorList>
    </citation>
    <scope>NUCLEOTIDE SEQUENCE [LARGE SCALE GENOMIC DNA]</scope>
    <source>
        <strain evidence="2 3">LMG 18435</strain>
    </source>
</reference>
<comment type="caution">
    <text evidence="2">The sequence shown here is derived from an EMBL/GenBank/DDBJ whole genome shotgun (WGS) entry which is preliminary data.</text>
</comment>
<dbReference type="AlphaFoldDB" id="A0A0Q3WZB1"/>
<evidence type="ECO:0000256" key="1">
    <source>
        <dbReference type="SAM" id="Phobius"/>
    </source>
</evidence>
<dbReference type="RefSeq" id="WP_055740552.1">
    <property type="nucleotide sequence ID" value="NZ_JAAIWL010000003.1"/>
</dbReference>
<gene>
    <name evidence="2" type="ORF">AN964_15480</name>
</gene>
<evidence type="ECO:0000313" key="3">
    <source>
        <dbReference type="Proteomes" id="UP000051888"/>
    </source>
</evidence>
<proteinExistence type="predicted"/>
<feature type="transmembrane region" description="Helical" evidence="1">
    <location>
        <begin position="7"/>
        <end position="26"/>
    </location>
</feature>
<dbReference type="STRING" id="157838.AN964_15480"/>
<dbReference type="EMBL" id="LJJC01000004">
    <property type="protein sequence ID" value="KQL54770.1"/>
    <property type="molecule type" value="Genomic_DNA"/>
</dbReference>
<dbReference type="Pfam" id="PF17259">
    <property type="entry name" value="DUF5325"/>
    <property type="match status" value="1"/>
</dbReference>
<dbReference type="Proteomes" id="UP000051888">
    <property type="component" value="Unassembled WGS sequence"/>
</dbReference>
<dbReference type="PATRIC" id="fig|157838.3.peg.3423"/>
<evidence type="ECO:0000313" key="2">
    <source>
        <dbReference type="EMBL" id="KQL54770.1"/>
    </source>
</evidence>
<keyword evidence="3" id="KW-1185">Reference proteome</keyword>
<protein>
    <recommendedName>
        <fullName evidence="4">YlaF family protein</fullName>
    </recommendedName>
</protein>
<keyword evidence="1" id="KW-0812">Transmembrane</keyword>
<keyword evidence="1" id="KW-1133">Transmembrane helix</keyword>
<dbReference type="InterPro" id="IPR035211">
    <property type="entry name" value="DUF5325"/>
</dbReference>
<accession>A0A0Q3WZB1</accession>
<keyword evidence="1" id="KW-0472">Membrane</keyword>
<sequence length="61" mass="6881">MKDIKWVFLLYAIGAAVMMMGIGVAIGERSIIGVFCCIVLLMVILGFGFKTKKRWREEGRL</sequence>
<name>A0A0Q3WZB1_9BACI</name>
<organism evidence="2 3">
    <name type="scientific">Heyndrickxia shackletonii</name>
    <dbReference type="NCBI Taxonomy" id="157838"/>
    <lineage>
        <taxon>Bacteria</taxon>
        <taxon>Bacillati</taxon>
        <taxon>Bacillota</taxon>
        <taxon>Bacilli</taxon>
        <taxon>Bacillales</taxon>
        <taxon>Bacillaceae</taxon>
        <taxon>Heyndrickxia</taxon>
    </lineage>
</organism>
<feature type="transmembrane region" description="Helical" evidence="1">
    <location>
        <begin position="32"/>
        <end position="49"/>
    </location>
</feature>
<evidence type="ECO:0008006" key="4">
    <source>
        <dbReference type="Google" id="ProtNLM"/>
    </source>
</evidence>